<gene>
    <name evidence="2" type="ORF">AFUS01_LOCUS26890</name>
</gene>
<dbReference type="InterPro" id="IPR004148">
    <property type="entry name" value="BAR_dom"/>
</dbReference>
<evidence type="ECO:0000313" key="3">
    <source>
        <dbReference type="Proteomes" id="UP000708208"/>
    </source>
</evidence>
<dbReference type="AlphaFoldDB" id="A0A8J2KGA7"/>
<accession>A0A8J2KGA7</accession>
<dbReference type="GO" id="GO:0005737">
    <property type="term" value="C:cytoplasm"/>
    <property type="evidence" value="ECO:0007669"/>
    <property type="project" value="InterPro"/>
</dbReference>
<evidence type="ECO:0000313" key="2">
    <source>
        <dbReference type="EMBL" id="CAG7816263.1"/>
    </source>
</evidence>
<dbReference type="Proteomes" id="UP000708208">
    <property type="component" value="Unassembled WGS sequence"/>
</dbReference>
<feature type="non-terminal residue" evidence="2">
    <location>
        <position position="1"/>
    </location>
</feature>
<reference evidence="2" key="1">
    <citation type="submission" date="2021-06" db="EMBL/GenBank/DDBJ databases">
        <authorList>
            <person name="Hodson N. C."/>
            <person name="Mongue J. A."/>
            <person name="Jaron S. K."/>
        </authorList>
    </citation>
    <scope>NUCLEOTIDE SEQUENCE</scope>
</reference>
<dbReference type="OrthoDB" id="14167at2759"/>
<keyword evidence="3" id="KW-1185">Reference proteome</keyword>
<dbReference type="EMBL" id="CAJVCH010365109">
    <property type="protein sequence ID" value="CAG7816263.1"/>
    <property type="molecule type" value="Genomic_DNA"/>
</dbReference>
<proteinExistence type="predicted"/>
<feature type="domain" description="BAR" evidence="1">
    <location>
        <begin position="16"/>
        <end position="110"/>
    </location>
</feature>
<comment type="caution">
    <text evidence="2">The sequence shown here is derived from an EMBL/GenBank/DDBJ whole genome shotgun (WGS) entry which is preliminary data.</text>
</comment>
<sequence>MDFNVKKLVGEAGTFLTRAVQMTEEAIYSGEKTTLDPQLESSMRQADSARNWTAKMVKDTESVLTPNPGYRIEDMLMEKIDKKRPQRQTNIEVLGQGLIEAGSEFGPSTAY</sequence>
<dbReference type="Pfam" id="PF03114">
    <property type="entry name" value="BAR"/>
    <property type="match status" value="1"/>
</dbReference>
<name>A0A8J2KGA7_9HEXA</name>
<evidence type="ECO:0000259" key="1">
    <source>
        <dbReference type="Pfam" id="PF03114"/>
    </source>
</evidence>
<protein>
    <recommendedName>
        <fullName evidence="1">BAR domain-containing protein</fullName>
    </recommendedName>
</protein>
<organism evidence="2 3">
    <name type="scientific">Allacma fusca</name>
    <dbReference type="NCBI Taxonomy" id="39272"/>
    <lineage>
        <taxon>Eukaryota</taxon>
        <taxon>Metazoa</taxon>
        <taxon>Ecdysozoa</taxon>
        <taxon>Arthropoda</taxon>
        <taxon>Hexapoda</taxon>
        <taxon>Collembola</taxon>
        <taxon>Symphypleona</taxon>
        <taxon>Sminthuridae</taxon>
        <taxon>Allacma</taxon>
    </lineage>
</organism>